<accession>A0AAE1HMC6</accession>
<sequence>SYRTAASVRKLKYVPEADEVISFCKKQLEVQQPRGDYREFLELVVIFLGGVVCPQQPYSFKRPGALSKTRWMMRAIYALKTWMFGRHLKLSTQEDQSLFTLSVFVSRVYVQKWFSAPLAAQAPLCDLKFLQTLYKNRKNGSHWWAALQKFANHLWYLSPKLLCFALFDDGVSAEQKCAIVEAMQDDEDNEKPPVRAEVDLDDKILTLELQDFACKQSMEFFEVTGIYSKFLQKHPTKWETDSDFQAGKRIVTHFKVVNDAAERAVALVTKFMKSNTLTNDEEQRQLLHVTVH</sequence>
<dbReference type="AlphaFoldDB" id="A0AAE1HMC6"/>
<reference evidence="1" key="1">
    <citation type="submission" date="2021-07" db="EMBL/GenBank/DDBJ databases">
        <authorList>
            <person name="Catto M.A."/>
            <person name="Jacobson A."/>
            <person name="Kennedy G."/>
            <person name="Labadie P."/>
            <person name="Hunt B.G."/>
            <person name="Srinivasan R."/>
        </authorList>
    </citation>
    <scope>NUCLEOTIDE SEQUENCE</scope>
    <source>
        <strain evidence="1">PL_HMW_Pooled</strain>
        <tissue evidence="1">Head</tissue>
    </source>
</reference>
<dbReference type="EMBL" id="JAHWGI010001155">
    <property type="protein sequence ID" value="KAK3923864.1"/>
    <property type="molecule type" value="Genomic_DNA"/>
</dbReference>
<feature type="non-terminal residue" evidence="1">
    <location>
        <position position="1"/>
    </location>
</feature>
<proteinExistence type="predicted"/>
<reference evidence="1" key="2">
    <citation type="journal article" date="2023" name="BMC Genomics">
        <title>Pest status, molecular evolution, and epigenetic factors derived from the genome assembly of Frankliniella fusca, a thysanopteran phytovirus vector.</title>
        <authorList>
            <person name="Catto M.A."/>
            <person name="Labadie P.E."/>
            <person name="Jacobson A.L."/>
            <person name="Kennedy G.G."/>
            <person name="Srinivasan R."/>
            <person name="Hunt B.G."/>
        </authorList>
    </citation>
    <scope>NUCLEOTIDE SEQUENCE</scope>
    <source>
        <strain evidence="1">PL_HMW_Pooled</strain>
    </source>
</reference>
<evidence type="ECO:0000313" key="1">
    <source>
        <dbReference type="EMBL" id="KAK3923864.1"/>
    </source>
</evidence>
<dbReference type="PANTHER" id="PTHR46113">
    <property type="entry name" value="SNAC DOMAIN-CONTAINING PROTEIN"/>
    <property type="match status" value="1"/>
</dbReference>
<feature type="non-terminal residue" evidence="1">
    <location>
        <position position="292"/>
    </location>
</feature>
<protein>
    <submittedName>
        <fullName evidence="1">UvrABC system protein C</fullName>
    </submittedName>
</protein>
<gene>
    <name evidence="1" type="ORF">KUF71_002258</name>
</gene>
<keyword evidence="2" id="KW-1185">Reference proteome</keyword>
<evidence type="ECO:0000313" key="2">
    <source>
        <dbReference type="Proteomes" id="UP001219518"/>
    </source>
</evidence>
<organism evidence="1 2">
    <name type="scientific">Frankliniella fusca</name>
    <dbReference type="NCBI Taxonomy" id="407009"/>
    <lineage>
        <taxon>Eukaryota</taxon>
        <taxon>Metazoa</taxon>
        <taxon>Ecdysozoa</taxon>
        <taxon>Arthropoda</taxon>
        <taxon>Hexapoda</taxon>
        <taxon>Insecta</taxon>
        <taxon>Pterygota</taxon>
        <taxon>Neoptera</taxon>
        <taxon>Paraneoptera</taxon>
        <taxon>Thysanoptera</taxon>
        <taxon>Terebrantia</taxon>
        <taxon>Thripoidea</taxon>
        <taxon>Thripidae</taxon>
        <taxon>Frankliniella</taxon>
    </lineage>
</organism>
<dbReference type="Proteomes" id="UP001219518">
    <property type="component" value="Unassembled WGS sequence"/>
</dbReference>
<name>A0AAE1HMC6_9NEOP</name>
<dbReference type="PANTHER" id="PTHR46113:SF1">
    <property type="entry name" value="PEPTIDASE M17 LEUCYL AMINOPEPTIDASE N-TERMINAL DOMAIN-CONTAINING PROTEIN"/>
    <property type="match status" value="1"/>
</dbReference>
<comment type="caution">
    <text evidence="1">The sequence shown here is derived from an EMBL/GenBank/DDBJ whole genome shotgun (WGS) entry which is preliminary data.</text>
</comment>